<feature type="domain" description="Carbohydrate kinase PfkB" evidence="4">
    <location>
        <begin position="1"/>
        <end position="296"/>
    </location>
</feature>
<comment type="similarity">
    <text evidence="1">Belongs to the carbohydrate kinase PfkB family.</text>
</comment>
<dbReference type="Pfam" id="PF00294">
    <property type="entry name" value="PfkB"/>
    <property type="match status" value="1"/>
</dbReference>
<dbReference type="CDD" id="cd01166">
    <property type="entry name" value="KdgK"/>
    <property type="match status" value="1"/>
</dbReference>
<evidence type="ECO:0000259" key="4">
    <source>
        <dbReference type="Pfam" id="PF00294"/>
    </source>
</evidence>
<evidence type="ECO:0000256" key="3">
    <source>
        <dbReference type="ARBA" id="ARBA00022777"/>
    </source>
</evidence>
<keyword evidence="3" id="KW-0418">Kinase</keyword>
<dbReference type="PROSITE" id="PS00584">
    <property type="entry name" value="PFKB_KINASES_2"/>
    <property type="match status" value="1"/>
</dbReference>
<dbReference type="SUPFAM" id="SSF53613">
    <property type="entry name" value="Ribokinase-like"/>
    <property type="match status" value="1"/>
</dbReference>
<dbReference type="RefSeq" id="WP_343758530.1">
    <property type="nucleotide sequence ID" value="NZ_BAAACG010000003.1"/>
</dbReference>
<dbReference type="InterPro" id="IPR011611">
    <property type="entry name" value="PfkB_dom"/>
</dbReference>
<sequence length="315" mass="34653">MIDIVTIGETMVNFIPDQRGYLRYAKNFSMKIAGAESNVAIGVAKLGHSSGWISKLGKDEFGEIILKELRSEGVDVSSVIQTSNNPTGVMFKQFSIQNETNVMYYRSNSAASTLGLNDIDIDYLKKARIIHISGVTPMLSETCKEAIYSILDFAEKFKIPVSFDPNIRLKLMDKDEAKACLYPFLEKSDIVMLGQGEAELLLGLKNPEEIIYKLRDLGVKKIAIKMGDKGAVVADSKTIVNIPLVKTVLVDTVGAGDAFNSGFLTGLIEKRSIEECGNMGALMGALAVSTNGDTEGLISREDFDHLYYHKNIIYR</sequence>
<dbReference type="Proteomes" id="UP001501510">
    <property type="component" value="Unassembled WGS sequence"/>
</dbReference>
<reference evidence="6" key="1">
    <citation type="journal article" date="2019" name="Int. J. Syst. Evol. Microbiol.">
        <title>The Global Catalogue of Microorganisms (GCM) 10K type strain sequencing project: providing services to taxonomists for standard genome sequencing and annotation.</title>
        <authorList>
            <consortium name="The Broad Institute Genomics Platform"/>
            <consortium name="The Broad Institute Genome Sequencing Center for Infectious Disease"/>
            <person name="Wu L."/>
            <person name="Ma J."/>
        </authorList>
    </citation>
    <scope>NUCLEOTIDE SEQUENCE [LARGE SCALE GENOMIC DNA]</scope>
    <source>
        <strain evidence="6">JCM 1407</strain>
    </source>
</reference>
<dbReference type="Gene3D" id="3.40.1190.20">
    <property type="match status" value="1"/>
</dbReference>
<proteinExistence type="inferred from homology"/>
<dbReference type="InterPro" id="IPR029056">
    <property type="entry name" value="Ribokinase-like"/>
</dbReference>
<organism evidence="5 6">
    <name type="scientific">Clostridium oceanicum</name>
    <dbReference type="NCBI Taxonomy" id="1543"/>
    <lineage>
        <taxon>Bacteria</taxon>
        <taxon>Bacillati</taxon>
        <taxon>Bacillota</taxon>
        <taxon>Clostridia</taxon>
        <taxon>Eubacteriales</taxon>
        <taxon>Clostridiaceae</taxon>
        <taxon>Clostridium</taxon>
    </lineage>
</organism>
<dbReference type="InterPro" id="IPR002173">
    <property type="entry name" value="Carboh/pur_kinase_PfkB_CS"/>
</dbReference>
<evidence type="ECO:0000313" key="6">
    <source>
        <dbReference type="Proteomes" id="UP001501510"/>
    </source>
</evidence>
<evidence type="ECO:0000313" key="5">
    <source>
        <dbReference type="EMBL" id="GAA0733775.1"/>
    </source>
</evidence>
<dbReference type="InterPro" id="IPR052700">
    <property type="entry name" value="Carb_kinase_PfkB-like"/>
</dbReference>
<protein>
    <submittedName>
        <fullName evidence="5">2-dehydro-3-deoxygluconokinase</fullName>
    </submittedName>
</protein>
<evidence type="ECO:0000256" key="2">
    <source>
        <dbReference type="ARBA" id="ARBA00022679"/>
    </source>
</evidence>
<dbReference type="EMBL" id="BAAACG010000003">
    <property type="protein sequence ID" value="GAA0733775.1"/>
    <property type="molecule type" value="Genomic_DNA"/>
</dbReference>
<dbReference type="PANTHER" id="PTHR43320">
    <property type="entry name" value="SUGAR KINASE"/>
    <property type="match status" value="1"/>
</dbReference>
<accession>A0ABP3UKI6</accession>
<gene>
    <name evidence="5" type="primary">kdgK_1</name>
    <name evidence="5" type="ORF">GCM10008906_05070</name>
</gene>
<comment type="caution">
    <text evidence="5">The sequence shown here is derived from an EMBL/GenBank/DDBJ whole genome shotgun (WGS) entry which is preliminary data.</text>
</comment>
<name>A0ABP3UKI6_9CLOT</name>
<dbReference type="PANTHER" id="PTHR43320:SF2">
    <property type="entry name" value="2-DEHYDRO-3-DEOXYGLUCONOKINASE_2-DEHYDRO-3-DEOXYGALACTONOKINASE"/>
    <property type="match status" value="1"/>
</dbReference>
<evidence type="ECO:0000256" key="1">
    <source>
        <dbReference type="ARBA" id="ARBA00010688"/>
    </source>
</evidence>
<keyword evidence="6" id="KW-1185">Reference proteome</keyword>
<keyword evidence="2" id="KW-0808">Transferase</keyword>